<sequence>MEGSGRGRIELQTTKYTFTYESQFDRRGNKFDLVLDFPVVGEKALYISLDPEEMNRTIKSSEITEMLNQQLEGNPNKKRIAKAVEEFFVFASDFMRFKAAKTYPKHYSSSFVDGHFVLERNTNSYRFAVDNFSSNENFYERTVFKIFIKDLSPNAILTLFLVPQSCEK</sequence>
<accession>A0ABU5VQN3</accession>
<dbReference type="RefSeq" id="WP_323574729.1">
    <property type="nucleotide sequence ID" value="NZ_JAYGJQ010000001.1"/>
</dbReference>
<gene>
    <name evidence="1" type="ORF">SHI21_03475</name>
</gene>
<protein>
    <submittedName>
        <fullName evidence="1">Uncharacterized protein</fullName>
    </submittedName>
</protein>
<reference evidence="1 2" key="1">
    <citation type="submission" date="2023-11" db="EMBL/GenBank/DDBJ databases">
        <title>A Novel Polar Bacteriovorax (B. antarcticus) Isolated from the Biocrust in Antarctica.</title>
        <authorList>
            <person name="Mun W."/>
            <person name="Choi S.Y."/>
            <person name="Mitchell R.J."/>
        </authorList>
    </citation>
    <scope>NUCLEOTIDE SEQUENCE [LARGE SCALE GENOMIC DNA]</scope>
    <source>
        <strain evidence="1 2">PP10</strain>
    </source>
</reference>
<keyword evidence="2" id="KW-1185">Reference proteome</keyword>
<proteinExistence type="predicted"/>
<dbReference type="EMBL" id="JAYGJQ010000001">
    <property type="protein sequence ID" value="MEA9355242.1"/>
    <property type="molecule type" value="Genomic_DNA"/>
</dbReference>
<dbReference type="Proteomes" id="UP001302274">
    <property type="component" value="Unassembled WGS sequence"/>
</dbReference>
<comment type="caution">
    <text evidence="1">The sequence shown here is derived from an EMBL/GenBank/DDBJ whole genome shotgun (WGS) entry which is preliminary data.</text>
</comment>
<organism evidence="1 2">
    <name type="scientific">Bacteriovorax antarcticus</name>
    <dbReference type="NCBI Taxonomy" id="3088717"/>
    <lineage>
        <taxon>Bacteria</taxon>
        <taxon>Pseudomonadati</taxon>
        <taxon>Bdellovibrionota</taxon>
        <taxon>Bacteriovoracia</taxon>
        <taxon>Bacteriovoracales</taxon>
        <taxon>Bacteriovoracaceae</taxon>
        <taxon>Bacteriovorax</taxon>
    </lineage>
</organism>
<name>A0ABU5VQN3_9BACT</name>
<evidence type="ECO:0000313" key="2">
    <source>
        <dbReference type="Proteomes" id="UP001302274"/>
    </source>
</evidence>
<evidence type="ECO:0000313" key="1">
    <source>
        <dbReference type="EMBL" id="MEA9355242.1"/>
    </source>
</evidence>